<evidence type="ECO:0000313" key="2">
    <source>
        <dbReference type="Proteomes" id="UP000256952"/>
    </source>
</evidence>
<geneLocation type="plasmid" evidence="2">
    <name>cbm2613_p</name>
</geneLocation>
<dbReference type="AlphaFoldDB" id="A0A375FEE3"/>
<sequence>MCSPLSMLQTGPTFAVRPGSLTYLISMDINVAFSCTCGAFVEQNLHFSTRDPSLDIRDVEENLYDSIQCDGCSKDFEVRIRRKATETNVSIAGAVSLEFEVLKEDEDDELQWVIESSEQLDTYEDVARYVYRLLKIPVSDDLEATLCNMLYAQVVTAVEAYLSGTFIRTVVNSDALIRKLVETDPALGDRQFSLKEIFGKLEGLKLSVAKYLQDLIFHDLKKVKPMYASVLDIDFGDIGWLFRAVLIRHDCVHRNGVDKEGKPTGVDKEAVVELIKKCTSLVASIDEQIQFWMTEDSEPALS</sequence>
<organism evidence="1 2">
    <name type="scientific">Cupriavidus taiwanensis</name>
    <dbReference type="NCBI Taxonomy" id="164546"/>
    <lineage>
        <taxon>Bacteria</taxon>
        <taxon>Pseudomonadati</taxon>
        <taxon>Pseudomonadota</taxon>
        <taxon>Betaproteobacteria</taxon>
        <taxon>Burkholderiales</taxon>
        <taxon>Burkholderiaceae</taxon>
        <taxon>Cupriavidus</taxon>
    </lineage>
</organism>
<name>A0A375FEE3_9BURK</name>
<gene>
    <name evidence="1" type="ORF">CBM2613_P60004</name>
</gene>
<protein>
    <submittedName>
        <fullName evidence="1">Uncharacterized protein</fullName>
    </submittedName>
</protein>
<dbReference type="EMBL" id="LT976981">
    <property type="protein sequence ID" value="SOZ74569.1"/>
    <property type="molecule type" value="Genomic_DNA"/>
</dbReference>
<proteinExistence type="predicted"/>
<accession>A0A375FEE3</accession>
<dbReference type="Proteomes" id="UP000256952">
    <property type="component" value="Plasmid CBM2613_p"/>
</dbReference>
<reference evidence="2" key="1">
    <citation type="submission" date="2018-01" db="EMBL/GenBank/DDBJ databases">
        <authorList>
            <person name="Gaut B.S."/>
            <person name="Morton B.R."/>
            <person name="Clegg M.T."/>
            <person name="Duvall M.R."/>
        </authorList>
    </citation>
    <scope>NUCLEOTIDE SEQUENCE [LARGE SCALE GENOMIC DNA]</scope>
    <source>
        <plasmid evidence="2">Plasmid cbm2613_p</plasmid>
    </source>
</reference>
<evidence type="ECO:0000313" key="1">
    <source>
        <dbReference type="EMBL" id="SOZ74569.1"/>
    </source>
</evidence>
<keyword evidence="1" id="KW-0614">Plasmid</keyword>